<evidence type="ECO:0000256" key="1">
    <source>
        <dbReference type="ARBA" id="ARBA00022857"/>
    </source>
</evidence>
<dbReference type="SUPFAM" id="SSF50129">
    <property type="entry name" value="GroES-like"/>
    <property type="match status" value="1"/>
</dbReference>
<dbReference type="RefSeq" id="WP_083057286.1">
    <property type="nucleotide sequence ID" value="NZ_JACKVM010000014.1"/>
</dbReference>
<organism evidence="4 5">
    <name type="scientific">Mycolicibacterium bacteremicum</name>
    <name type="common">Mycobacterium bacteremicum</name>
    <dbReference type="NCBI Taxonomy" id="564198"/>
    <lineage>
        <taxon>Bacteria</taxon>
        <taxon>Bacillati</taxon>
        <taxon>Actinomycetota</taxon>
        <taxon>Actinomycetes</taxon>
        <taxon>Mycobacteriales</taxon>
        <taxon>Mycobacteriaceae</taxon>
        <taxon>Mycolicibacterium</taxon>
    </lineage>
</organism>
<dbReference type="PANTHER" id="PTHR48106">
    <property type="entry name" value="QUINONE OXIDOREDUCTASE PIG3-RELATED"/>
    <property type="match status" value="1"/>
</dbReference>
<dbReference type="SMART" id="SM00829">
    <property type="entry name" value="PKS_ER"/>
    <property type="match status" value="1"/>
</dbReference>
<gene>
    <name evidence="4" type="ORF">BST17_09155</name>
</gene>
<dbReference type="InterPro" id="IPR020843">
    <property type="entry name" value="ER"/>
</dbReference>
<comment type="caution">
    <text evidence="4">The sequence shown here is derived from an EMBL/GenBank/DDBJ whole genome shotgun (WGS) entry which is preliminary data.</text>
</comment>
<dbReference type="AlphaFoldDB" id="A0A1W9YZ67"/>
<dbReference type="GO" id="GO:0016651">
    <property type="term" value="F:oxidoreductase activity, acting on NAD(P)H"/>
    <property type="evidence" value="ECO:0007669"/>
    <property type="project" value="TreeGrafter"/>
</dbReference>
<proteinExistence type="predicted"/>
<dbReference type="OrthoDB" id="9787435at2"/>
<dbReference type="GO" id="GO:0070402">
    <property type="term" value="F:NADPH binding"/>
    <property type="evidence" value="ECO:0007669"/>
    <property type="project" value="TreeGrafter"/>
</dbReference>
<name>A0A1W9YZ67_MYCBA</name>
<dbReference type="EMBL" id="MVHJ01000006">
    <property type="protein sequence ID" value="ORA05366.1"/>
    <property type="molecule type" value="Genomic_DNA"/>
</dbReference>
<dbReference type="Pfam" id="PF13602">
    <property type="entry name" value="ADH_zinc_N_2"/>
    <property type="match status" value="1"/>
</dbReference>
<protein>
    <submittedName>
        <fullName evidence="4">Alcohol dehydrogenase</fullName>
    </submittedName>
</protein>
<evidence type="ECO:0000313" key="5">
    <source>
        <dbReference type="Proteomes" id="UP000192366"/>
    </source>
</evidence>
<evidence type="ECO:0000313" key="4">
    <source>
        <dbReference type="EMBL" id="ORA05366.1"/>
    </source>
</evidence>
<dbReference type="Proteomes" id="UP000192366">
    <property type="component" value="Unassembled WGS sequence"/>
</dbReference>
<dbReference type="Pfam" id="PF08240">
    <property type="entry name" value="ADH_N"/>
    <property type="match status" value="1"/>
</dbReference>
<dbReference type="Gene3D" id="3.90.180.10">
    <property type="entry name" value="Medium-chain alcohol dehydrogenases, catalytic domain"/>
    <property type="match status" value="1"/>
</dbReference>
<dbReference type="InterPro" id="IPR013154">
    <property type="entry name" value="ADH-like_N"/>
</dbReference>
<keyword evidence="2" id="KW-0560">Oxidoreductase</keyword>
<sequence>MKAVVVSEYGGPEVLREIDMDAPHAGRGQIRIRVHAATVNPADVLLRLGDIDGALRESTLAPPYRPGMEVAGVVDEIGPETLTRLGIGDRVMAIMMPIDPSGGAYDGFVVVDADQAALAPAGSSHAEAATLPMNGLTARRALDVLGLEPGQSLAVTGAAGAVGGYVIQLAKADGLHVIADAAPADEQLITTLGADEIVPRGPAVGQRIRQRHPEGVAAVVDAALQGDEVLPALRDDGQIAIVRRPGERGTSAVHPERGITIRDVWVPDYTHATDKLDGLRALAEQNRLTLRVARILPAAEAAEAHRIFERGGVRGRIVLAFHEDEAMPR</sequence>
<dbReference type="PANTHER" id="PTHR48106:SF18">
    <property type="entry name" value="QUINONE OXIDOREDUCTASE PIG3"/>
    <property type="match status" value="1"/>
</dbReference>
<feature type="domain" description="Enoyl reductase (ER)" evidence="3">
    <location>
        <begin position="10"/>
        <end position="319"/>
    </location>
</feature>
<dbReference type="InterPro" id="IPR011032">
    <property type="entry name" value="GroES-like_sf"/>
</dbReference>
<dbReference type="SUPFAM" id="SSF51735">
    <property type="entry name" value="NAD(P)-binding Rossmann-fold domains"/>
    <property type="match status" value="1"/>
</dbReference>
<keyword evidence="5" id="KW-1185">Reference proteome</keyword>
<dbReference type="Gene3D" id="3.40.50.720">
    <property type="entry name" value="NAD(P)-binding Rossmann-like Domain"/>
    <property type="match status" value="1"/>
</dbReference>
<keyword evidence="1" id="KW-0521">NADP</keyword>
<reference evidence="4 5" key="1">
    <citation type="submission" date="2017-02" db="EMBL/GenBank/DDBJ databases">
        <title>The new phylogeny of genus Mycobacterium.</title>
        <authorList>
            <person name="Tortoli E."/>
            <person name="Trovato A."/>
            <person name="Cirillo D.M."/>
        </authorList>
    </citation>
    <scope>NUCLEOTIDE SEQUENCE [LARGE SCALE GENOMIC DNA]</scope>
    <source>
        <strain evidence="4 5">DSM 45578</strain>
    </source>
</reference>
<dbReference type="CDD" id="cd05289">
    <property type="entry name" value="MDR_like_2"/>
    <property type="match status" value="1"/>
</dbReference>
<evidence type="ECO:0000256" key="2">
    <source>
        <dbReference type="ARBA" id="ARBA00023002"/>
    </source>
</evidence>
<evidence type="ECO:0000259" key="3">
    <source>
        <dbReference type="SMART" id="SM00829"/>
    </source>
</evidence>
<dbReference type="InterPro" id="IPR036291">
    <property type="entry name" value="NAD(P)-bd_dom_sf"/>
</dbReference>
<dbReference type="STRING" id="564198.BST17_09155"/>
<accession>A0A1W9YZ67</accession>